<dbReference type="Gene3D" id="3.40.50.720">
    <property type="entry name" value="NAD(P)-binding Rossmann-like Domain"/>
    <property type="match status" value="1"/>
</dbReference>
<feature type="domain" description="Gfo/Idh/MocA-like oxidoreductase bacterial type C-terminal" evidence="2">
    <location>
        <begin position="226"/>
        <end position="313"/>
    </location>
</feature>
<evidence type="ECO:0000313" key="3">
    <source>
        <dbReference type="EMBL" id="GAA4304719.1"/>
    </source>
</evidence>
<dbReference type="Pfam" id="PF19051">
    <property type="entry name" value="GFO_IDH_MocA_C2"/>
    <property type="match status" value="2"/>
</dbReference>
<dbReference type="PANTHER" id="PTHR43818">
    <property type="entry name" value="BCDNA.GH03377"/>
    <property type="match status" value="1"/>
</dbReference>
<sequence length="483" mass="53638">MVQKETNPFSRRNFLKTSMGAAGAFALGSIPTIVPAQVIRGKLAPSNRLNIGVIGAGRIGTSWDIPGTLQHDLANIMAVCDLDSKRLAGGKKLIDDYYAKKKGGSYNGTKTYSDHQELLADKDIDGVLICTPDHQHVRPALHAIHAGKDIYMEKPASLTITEGRILSDEANKAGTIFQIGSQQRSLNPWPQFKKACELVRNGRIGEIKEIYVGLPVDNPKEARVEKEMPIPANLNYEAWLGSTPYVPYTEHLVHPQNSVGARPGWLRCQQFGAGMITGWGAHHFDIVNWGLGTEHTGPVEVTASAEWPRKEALWDVHGPFKSETVFANGVKVHASDSYPNGVKFVGTEGWIFVTRGNAQMTSSDPVSQKKGAKAFDASNPKILTSEIGPNEIHLVESKEHHGNWLECMVSRQAPVAPIEVGHRACTICLINDTAMKLKRKLYWDPINERFKNDEEANKMLWRAERWPYQIHQEYDVRTLINKA</sequence>
<dbReference type="InterPro" id="IPR050463">
    <property type="entry name" value="Gfo/Idh/MocA_oxidrdct_glycsds"/>
</dbReference>
<dbReference type="InterPro" id="IPR006311">
    <property type="entry name" value="TAT_signal"/>
</dbReference>
<gene>
    <name evidence="3" type="ORF">GCM10023143_09380</name>
</gene>
<dbReference type="PROSITE" id="PS51318">
    <property type="entry name" value="TAT"/>
    <property type="match status" value="1"/>
</dbReference>
<evidence type="ECO:0000259" key="2">
    <source>
        <dbReference type="Pfam" id="PF19051"/>
    </source>
</evidence>
<dbReference type="Proteomes" id="UP001501207">
    <property type="component" value="Unassembled WGS sequence"/>
</dbReference>
<evidence type="ECO:0000259" key="1">
    <source>
        <dbReference type="Pfam" id="PF01408"/>
    </source>
</evidence>
<dbReference type="SUPFAM" id="SSF51735">
    <property type="entry name" value="NAD(P)-binding Rossmann-fold domains"/>
    <property type="match status" value="1"/>
</dbReference>
<dbReference type="InterPro" id="IPR000683">
    <property type="entry name" value="Gfo/Idh/MocA-like_OxRdtase_N"/>
</dbReference>
<dbReference type="RefSeq" id="WP_344976154.1">
    <property type="nucleotide sequence ID" value="NZ_BAABFN010000001.1"/>
</dbReference>
<dbReference type="Gene3D" id="3.30.360.10">
    <property type="entry name" value="Dihydrodipicolinate Reductase, domain 2"/>
    <property type="match status" value="1"/>
</dbReference>
<feature type="domain" description="Gfo/Idh/MocA-like oxidoreductase bacterial type C-terminal" evidence="2">
    <location>
        <begin position="395"/>
        <end position="470"/>
    </location>
</feature>
<dbReference type="NCBIfam" id="TIGR01409">
    <property type="entry name" value="TAT_signal_seq"/>
    <property type="match status" value="1"/>
</dbReference>
<accession>A0ABP8FJ90</accession>
<dbReference type="InterPro" id="IPR019546">
    <property type="entry name" value="TAT_signal_bac_arc"/>
</dbReference>
<proteinExistence type="predicted"/>
<evidence type="ECO:0000313" key="4">
    <source>
        <dbReference type="Proteomes" id="UP001501207"/>
    </source>
</evidence>
<comment type="caution">
    <text evidence="3">The sequence shown here is derived from an EMBL/GenBank/DDBJ whole genome shotgun (WGS) entry which is preliminary data.</text>
</comment>
<dbReference type="PANTHER" id="PTHR43818:SF5">
    <property type="entry name" value="OXIDOREDUCTASE FAMILY PROTEIN"/>
    <property type="match status" value="1"/>
</dbReference>
<keyword evidence="4" id="KW-1185">Reference proteome</keyword>
<dbReference type="InterPro" id="IPR043906">
    <property type="entry name" value="Gfo/Idh/MocA_OxRdtase_bact_C"/>
</dbReference>
<reference evidence="4" key="1">
    <citation type="journal article" date="2019" name="Int. J. Syst. Evol. Microbiol.">
        <title>The Global Catalogue of Microorganisms (GCM) 10K type strain sequencing project: providing services to taxonomists for standard genome sequencing and annotation.</title>
        <authorList>
            <consortium name="The Broad Institute Genomics Platform"/>
            <consortium name="The Broad Institute Genome Sequencing Center for Infectious Disease"/>
            <person name="Wu L."/>
            <person name="Ma J."/>
        </authorList>
    </citation>
    <scope>NUCLEOTIDE SEQUENCE [LARGE SCALE GENOMIC DNA]</scope>
    <source>
        <strain evidence="4">JCM 17664</strain>
    </source>
</reference>
<name>A0ABP8FJ90_9BACT</name>
<feature type="domain" description="Gfo/Idh/MocA-like oxidoreductase N-terminal" evidence="1">
    <location>
        <begin position="49"/>
        <end position="180"/>
    </location>
</feature>
<dbReference type="SUPFAM" id="SSF55347">
    <property type="entry name" value="Glyceraldehyde-3-phosphate dehydrogenase-like, C-terminal domain"/>
    <property type="match status" value="1"/>
</dbReference>
<dbReference type="InterPro" id="IPR036291">
    <property type="entry name" value="NAD(P)-bd_dom_sf"/>
</dbReference>
<organism evidence="3 4">
    <name type="scientific">Compostibacter hankyongensis</name>
    <dbReference type="NCBI Taxonomy" id="1007089"/>
    <lineage>
        <taxon>Bacteria</taxon>
        <taxon>Pseudomonadati</taxon>
        <taxon>Bacteroidota</taxon>
        <taxon>Chitinophagia</taxon>
        <taxon>Chitinophagales</taxon>
        <taxon>Chitinophagaceae</taxon>
        <taxon>Compostibacter</taxon>
    </lineage>
</organism>
<dbReference type="Pfam" id="PF01408">
    <property type="entry name" value="GFO_IDH_MocA"/>
    <property type="match status" value="1"/>
</dbReference>
<dbReference type="EMBL" id="BAABFN010000001">
    <property type="protein sequence ID" value="GAA4304719.1"/>
    <property type="molecule type" value="Genomic_DNA"/>
</dbReference>
<protein>
    <submittedName>
        <fullName evidence="3">Gfo/Idh/MocA family oxidoreductase</fullName>
    </submittedName>
</protein>